<gene>
    <name evidence="1" type="ORF">MYCOZU2_05970</name>
</gene>
<proteinExistence type="predicted"/>
<dbReference type="RefSeq" id="WP_089152531.1">
    <property type="nucleotide sequence ID" value="NZ_CP015269.1"/>
</dbReference>
<reference evidence="1 2" key="1">
    <citation type="journal article" date="2017" name="Lancet Infect. Dis.">
        <title>Global outbreak of severe Mycobacterium chimaera disease after cardiac surgery: a molecular epidemiological study.</title>
        <authorList>
            <person name="van Ingen J."/>
            <person name="Kohl T."/>
            <person name="Kranzer K."/>
            <person name="Hasse B."/>
            <person name="Keller P."/>
            <person name="Szafranska A."/>
            <person name="Hillemann D."/>
            <person name="Chand M."/>
            <person name="Schreiber P."/>
            <person name="Sommerstein R."/>
            <person name="Berger C."/>
            <person name="Genoni M."/>
            <person name="Ruegg C."/>
            <person name="Troillet N."/>
            <person name="Widmer A.F."/>
            <person name="Becker S.L."/>
            <person name="Herrmann M."/>
            <person name="Eckmanns T."/>
            <person name="Haller S."/>
            <person name="Hoeller C."/>
            <person name="Debast S.B."/>
            <person name="Wolfhagen M.J."/>
            <person name="Hopman J."/>
            <person name="Kluytmans J."/>
            <person name="Langelaar M."/>
            <person name="Notermans D.W."/>
            <person name="ten Oever J."/>
            <person name="van den Barselaar P."/>
            <person name="Vonk A.B.A."/>
            <person name="Vos M.C."/>
            <person name="Ahmed N."/>
            <person name="Brown T."/>
            <person name="Crook D."/>
            <person name="Lamagni T."/>
            <person name="Phin N."/>
            <person name="Smith E.G."/>
            <person name="Zambon M."/>
            <person name="Serr A."/>
            <person name="Goetting T."/>
            <person name="Ebner W."/>
            <person name="Thuermer A."/>
            <person name="Utpatel C."/>
            <person name="Sproer C."/>
            <person name="Bunk B."/>
            <person name="Nubel U."/>
            <person name="Bloemberg G."/>
            <person name="Bottger E."/>
            <person name="Niemann S."/>
            <person name="Wagner D."/>
            <person name="Sax H."/>
        </authorList>
    </citation>
    <scope>NUCLEOTIDE SEQUENCE [LARGE SCALE GENOMIC DNA]</scope>
    <source>
        <strain evidence="1 2">ZUERICH-2</strain>
        <plasmid evidence="1 2">unnamed 2</plasmid>
    </source>
</reference>
<dbReference type="Proteomes" id="UP000198286">
    <property type="component" value="Plasmid unnamed 2"/>
</dbReference>
<protein>
    <submittedName>
        <fullName evidence="1">Uncharacterized protein</fullName>
    </submittedName>
</protein>
<evidence type="ECO:0000313" key="1">
    <source>
        <dbReference type="EMBL" id="ASL18315.1"/>
    </source>
</evidence>
<geneLocation type="plasmid" evidence="1 2">
    <name>unnamed 2</name>
</geneLocation>
<organism evidence="1 2">
    <name type="scientific">Mycobacterium intracellulare subsp. chimaera</name>
    <dbReference type="NCBI Taxonomy" id="222805"/>
    <lineage>
        <taxon>Bacteria</taxon>
        <taxon>Bacillati</taxon>
        <taxon>Actinomycetota</taxon>
        <taxon>Actinomycetes</taxon>
        <taxon>Mycobacteriales</taxon>
        <taxon>Mycobacteriaceae</taxon>
        <taxon>Mycobacterium</taxon>
        <taxon>Mycobacterium avium complex (MAC)</taxon>
    </lineage>
</organism>
<evidence type="ECO:0000313" key="2">
    <source>
        <dbReference type="Proteomes" id="UP000198286"/>
    </source>
</evidence>
<dbReference type="AlphaFoldDB" id="A0A7U5MRF5"/>
<sequence>MNIVRSDLEVASYEHPRTRKQITTVSFGGWLVQIDGAAVTVPCQDIAGKSTDALQECLDAAYVLAEIRLGSMPPVYPPELRAAVAATLRVASRVAEKKWRRRGHDIYRCTSVAWEQTEMAVPYALLIRALRRSLPAGTTLTEYNDHAADVGQVCQLYDRGIAQLTSDSRRRGVA</sequence>
<dbReference type="EMBL" id="CP015269">
    <property type="protein sequence ID" value="ASL18315.1"/>
    <property type="molecule type" value="Genomic_DNA"/>
</dbReference>
<keyword evidence="1" id="KW-0614">Plasmid</keyword>
<name>A0A7U5MRF5_MYCIT</name>
<accession>A0A7U5MRF5</accession>